<evidence type="ECO:0000256" key="1">
    <source>
        <dbReference type="SAM" id="MobiDB-lite"/>
    </source>
</evidence>
<sequence>MCAQGFIDPLQRSSPGRFSSSSVFTAANDIRSSDGEVKSQSWRPYRQLLPHGGLSRLSNHGFIESVCRSAIF</sequence>
<dbReference type="EMBL" id="SRMA01027244">
    <property type="protein sequence ID" value="TRY57271.1"/>
    <property type="molecule type" value="Genomic_DNA"/>
</dbReference>
<protein>
    <submittedName>
        <fullName evidence="2">Uncharacterized protein</fullName>
    </submittedName>
</protein>
<dbReference type="AlphaFoldDB" id="A0A553MVQ0"/>
<gene>
    <name evidence="2" type="ORF">DNTS_003316</name>
</gene>
<keyword evidence="3" id="KW-1185">Reference proteome</keyword>
<comment type="caution">
    <text evidence="2">The sequence shown here is derived from an EMBL/GenBank/DDBJ whole genome shotgun (WGS) entry which is preliminary data.</text>
</comment>
<dbReference type="Proteomes" id="UP000316079">
    <property type="component" value="Unassembled WGS sequence"/>
</dbReference>
<accession>A0A553MVQ0</accession>
<proteinExistence type="predicted"/>
<evidence type="ECO:0000313" key="3">
    <source>
        <dbReference type="Proteomes" id="UP000316079"/>
    </source>
</evidence>
<name>A0A553MVQ0_9TELE</name>
<evidence type="ECO:0000313" key="2">
    <source>
        <dbReference type="EMBL" id="TRY57271.1"/>
    </source>
</evidence>
<feature type="region of interest" description="Disordered" evidence="1">
    <location>
        <begin position="1"/>
        <end position="21"/>
    </location>
</feature>
<reference evidence="2 3" key="1">
    <citation type="journal article" date="2019" name="Sci. Data">
        <title>Hybrid genome assembly and annotation of Danionella translucida.</title>
        <authorList>
            <person name="Kadobianskyi M."/>
            <person name="Schulze L."/>
            <person name="Schuelke M."/>
            <person name="Judkewitz B."/>
        </authorList>
    </citation>
    <scope>NUCLEOTIDE SEQUENCE [LARGE SCALE GENOMIC DNA]</scope>
    <source>
        <strain evidence="2 3">Bolton</strain>
    </source>
</reference>
<organism evidence="2 3">
    <name type="scientific">Danionella cerebrum</name>
    <dbReference type="NCBI Taxonomy" id="2873325"/>
    <lineage>
        <taxon>Eukaryota</taxon>
        <taxon>Metazoa</taxon>
        <taxon>Chordata</taxon>
        <taxon>Craniata</taxon>
        <taxon>Vertebrata</taxon>
        <taxon>Euteleostomi</taxon>
        <taxon>Actinopterygii</taxon>
        <taxon>Neopterygii</taxon>
        <taxon>Teleostei</taxon>
        <taxon>Ostariophysi</taxon>
        <taxon>Cypriniformes</taxon>
        <taxon>Danionidae</taxon>
        <taxon>Danioninae</taxon>
        <taxon>Danionella</taxon>
    </lineage>
</organism>